<dbReference type="RefSeq" id="XP_033688615.1">
    <property type="nucleotide sequence ID" value="XM_033832852.1"/>
</dbReference>
<reference evidence="3" key="1">
    <citation type="journal article" date="2020" name="Stud. Mycol.">
        <title>101 Dothideomycetes genomes: a test case for predicting lifestyles and emergence of pathogens.</title>
        <authorList>
            <person name="Haridas S."/>
            <person name="Albert R."/>
            <person name="Binder M."/>
            <person name="Bloem J."/>
            <person name="Labutti K."/>
            <person name="Salamov A."/>
            <person name="Andreopoulos B."/>
            <person name="Baker S."/>
            <person name="Barry K."/>
            <person name="Bills G."/>
            <person name="Bluhm B."/>
            <person name="Cannon C."/>
            <person name="Castanera R."/>
            <person name="Culley D."/>
            <person name="Daum C."/>
            <person name="Ezra D."/>
            <person name="Gonzalez J."/>
            <person name="Henrissat B."/>
            <person name="Kuo A."/>
            <person name="Liang C."/>
            <person name="Lipzen A."/>
            <person name="Lutzoni F."/>
            <person name="Magnuson J."/>
            <person name="Mondo S."/>
            <person name="Nolan M."/>
            <person name="Ohm R."/>
            <person name="Pangilinan J."/>
            <person name="Park H.-J."/>
            <person name="Ramirez L."/>
            <person name="Alfaro M."/>
            <person name="Sun H."/>
            <person name="Tritt A."/>
            <person name="Yoshinaga Y."/>
            <person name="Zwiers L.-H."/>
            <person name="Turgeon B."/>
            <person name="Goodwin S."/>
            <person name="Spatafora J."/>
            <person name="Crous P."/>
            <person name="Grigoriev I."/>
        </authorList>
    </citation>
    <scope>NUCLEOTIDE SEQUENCE</scope>
    <source>
        <strain evidence="3">CBS 122368</strain>
    </source>
</reference>
<keyword evidence="4" id="KW-1185">Reference proteome</keyword>
<proteinExistence type="predicted"/>
<sequence>MKIFAAFLLFLTFALGLPVAEPTAGDITGSNPLEPRPIGSRPVEPRPVDPRPIGSRPVEPRPIGSRSLSERQSSSADEYIIEFKDGYTHDDFYKWTAYHDIAYETRRTYDYNVFKGIWLQLKKGGDSAVFKSWEGTKDIWVVEDYEYPPVPEAGPIAMPTSVVVPAAA</sequence>
<feature type="compositionally biased region" description="Low complexity" evidence="1">
    <location>
        <begin position="65"/>
        <end position="74"/>
    </location>
</feature>
<evidence type="ECO:0000256" key="1">
    <source>
        <dbReference type="SAM" id="MobiDB-lite"/>
    </source>
</evidence>
<dbReference type="GeneID" id="54586182"/>
<evidence type="ECO:0000313" key="4">
    <source>
        <dbReference type="Proteomes" id="UP000800094"/>
    </source>
</evidence>
<organism evidence="3 4">
    <name type="scientific">Trematosphaeria pertusa</name>
    <dbReference type="NCBI Taxonomy" id="390896"/>
    <lineage>
        <taxon>Eukaryota</taxon>
        <taxon>Fungi</taxon>
        <taxon>Dikarya</taxon>
        <taxon>Ascomycota</taxon>
        <taxon>Pezizomycotina</taxon>
        <taxon>Dothideomycetes</taxon>
        <taxon>Pleosporomycetidae</taxon>
        <taxon>Pleosporales</taxon>
        <taxon>Massarineae</taxon>
        <taxon>Trematosphaeriaceae</taxon>
        <taxon>Trematosphaeria</taxon>
    </lineage>
</organism>
<feature type="region of interest" description="Disordered" evidence="1">
    <location>
        <begin position="24"/>
        <end position="74"/>
    </location>
</feature>
<dbReference type="OrthoDB" id="3801555at2759"/>
<keyword evidence="2" id="KW-0732">Signal</keyword>
<feature type="chain" id="PRO_5025634933" evidence="2">
    <location>
        <begin position="17"/>
        <end position="168"/>
    </location>
</feature>
<protein>
    <submittedName>
        <fullName evidence="3">Uncharacterized protein</fullName>
    </submittedName>
</protein>
<evidence type="ECO:0000256" key="2">
    <source>
        <dbReference type="SAM" id="SignalP"/>
    </source>
</evidence>
<dbReference type="EMBL" id="ML987191">
    <property type="protein sequence ID" value="KAF2253611.1"/>
    <property type="molecule type" value="Genomic_DNA"/>
</dbReference>
<name>A0A6A6ISY3_9PLEO</name>
<evidence type="ECO:0000313" key="3">
    <source>
        <dbReference type="EMBL" id="KAF2253611.1"/>
    </source>
</evidence>
<dbReference type="AlphaFoldDB" id="A0A6A6ISY3"/>
<gene>
    <name evidence="3" type="ORF">BU26DRAFT_560898</name>
</gene>
<accession>A0A6A6ISY3</accession>
<dbReference type="Proteomes" id="UP000800094">
    <property type="component" value="Unassembled WGS sequence"/>
</dbReference>
<feature type="signal peptide" evidence="2">
    <location>
        <begin position="1"/>
        <end position="16"/>
    </location>
</feature>